<keyword evidence="2" id="KW-1185">Reference proteome</keyword>
<protein>
    <submittedName>
        <fullName evidence="1">Uncharacterized protein</fullName>
    </submittedName>
</protein>
<dbReference type="InterPro" id="IPR013813">
    <property type="entry name" value="Endoribo_LPSP/chorism_mut-like"/>
</dbReference>
<gene>
    <name evidence="1" type="ORF">Y958_16775</name>
</gene>
<dbReference type="SUPFAM" id="SSF55298">
    <property type="entry name" value="YjgF-like"/>
    <property type="match status" value="1"/>
</dbReference>
<evidence type="ECO:0000313" key="2">
    <source>
        <dbReference type="Proteomes" id="UP000197153"/>
    </source>
</evidence>
<name>A0A248JVN0_9PROT</name>
<dbReference type="Proteomes" id="UP000197153">
    <property type="component" value="Chromosome 2"/>
</dbReference>
<organism evidence="1 2">
    <name type="scientific">Nitrospirillum viridazoti CBAmc</name>
    <dbReference type="NCBI Taxonomy" id="1441467"/>
    <lineage>
        <taxon>Bacteria</taxon>
        <taxon>Pseudomonadati</taxon>
        <taxon>Pseudomonadota</taxon>
        <taxon>Alphaproteobacteria</taxon>
        <taxon>Rhodospirillales</taxon>
        <taxon>Azospirillaceae</taxon>
        <taxon>Nitrospirillum</taxon>
        <taxon>Nitrospirillum viridazoti</taxon>
    </lineage>
</organism>
<dbReference type="Pfam" id="PF01042">
    <property type="entry name" value="Ribonuc_L-PSP"/>
    <property type="match status" value="1"/>
</dbReference>
<sequence length="152" mass="15198">MPISIAGKVQSLGLTLPQPSSPAANYVSTTRVGPLLFVAGQIAPAGAQGRLGDQVAVEDGVRAAQAAALNVIAHVAKAAGDDLAKVRQVAKLTVFVASAPDFTQQPLVANGASDLMVAVFGEAGRHARSAVGAAALPRGAAVEVEAIIELAE</sequence>
<dbReference type="PANTHER" id="PTHR43760:SF1">
    <property type="entry name" value="ENDORIBONUCLEASE L-PSP_CHORISMATE MUTASE-LIKE DOMAIN-CONTAINING PROTEIN"/>
    <property type="match status" value="1"/>
</dbReference>
<dbReference type="RefSeq" id="WP_088873155.1">
    <property type="nucleotide sequence ID" value="NZ_CP022111.1"/>
</dbReference>
<dbReference type="AlphaFoldDB" id="A0A248JVN0"/>
<dbReference type="InterPro" id="IPR006175">
    <property type="entry name" value="YjgF/YER057c/UK114"/>
</dbReference>
<reference evidence="1 2" key="1">
    <citation type="submission" date="2017-06" db="EMBL/GenBank/DDBJ databases">
        <title>Complete genome sequence of Nitrospirillum amazonense strain CBAmC, an endophytic nitrogen-fixing and plant growth-promoting bacterium, isolated from sugarcane.</title>
        <authorList>
            <person name="Schwab S."/>
            <person name="dos Santos Teixeira K.R."/>
            <person name="Simoes Araujo J.L."/>
            <person name="Soares Vidal M."/>
            <person name="Borges de Freitas H.R."/>
            <person name="Rivello Crivelaro A.L."/>
            <person name="Bueno de Camargo Nunes A."/>
            <person name="dos Santos C.M."/>
            <person name="Palmeira da Silva Rosa D."/>
            <person name="da Silva Padilha D."/>
            <person name="da Silva E."/>
            <person name="Araujo Terra L."/>
            <person name="Soares Mendes V."/>
            <person name="Farinelli L."/>
            <person name="Magalhaes Cruz L."/>
            <person name="Baldani J.I."/>
        </authorList>
    </citation>
    <scope>NUCLEOTIDE SEQUENCE [LARGE SCALE GENOMIC DNA]</scope>
    <source>
        <strain evidence="1 2">CBAmC</strain>
    </source>
</reference>
<dbReference type="KEGG" id="nao:Y958_16775"/>
<accession>A0A248JVN0</accession>
<dbReference type="Gene3D" id="3.30.1330.40">
    <property type="entry name" value="RutC-like"/>
    <property type="match status" value="1"/>
</dbReference>
<dbReference type="CDD" id="cd02199">
    <property type="entry name" value="YjgF_YER057c_UK114_like_1"/>
    <property type="match status" value="1"/>
</dbReference>
<dbReference type="PANTHER" id="PTHR43760">
    <property type="entry name" value="ENDORIBONUCLEASE-RELATED"/>
    <property type="match status" value="1"/>
</dbReference>
<dbReference type="InterPro" id="IPR035959">
    <property type="entry name" value="RutC-like_sf"/>
</dbReference>
<evidence type="ECO:0000313" key="1">
    <source>
        <dbReference type="EMBL" id="ASG22580.1"/>
    </source>
</evidence>
<dbReference type="EMBL" id="CP022111">
    <property type="protein sequence ID" value="ASG22580.1"/>
    <property type="molecule type" value="Genomic_DNA"/>
</dbReference>
<proteinExistence type="predicted"/>